<proteinExistence type="predicted"/>
<evidence type="ECO:0000256" key="1">
    <source>
        <dbReference type="SAM" id="Phobius"/>
    </source>
</evidence>
<dbReference type="AlphaFoldDB" id="A0A1J1I0N3"/>
<keyword evidence="1" id="KW-0472">Membrane</keyword>
<organism evidence="2 3">
    <name type="scientific">Clunio marinus</name>
    <dbReference type="NCBI Taxonomy" id="568069"/>
    <lineage>
        <taxon>Eukaryota</taxon>
        <taxon>Metazoa</taxon>
        <taxon>Ecdysozoa</taxon>
        <taxon>Arthropoda</taxon>
        <taxon>Hexapoda</taxon>
        <taxon>Insecta</taxon>
        <taxon>Pterygota</taxon>
        <taxon>Neoptera</taxon>
        <taxon>Endopterygota</taxon>
        <taxon>Diptera</taxon>
        <taxon>Nematocera</taxon>
        <taxon>Chironomoidea</taxon>
        <taxon>Chironomidae</taxon>
        <taxon>Clunio</taxon>
    </lineage>
</organism>
<keyword evidence="1" id="KW-1133">Transmembrane helix</keyword>
<dbReference type="Proteomes" id="UP000183832">
    <property type="component" value="Unassembled WGS sequence"/>
</dbReference>
<keyword evidence="1" id="KW-0812">Transmembrane</keyword>
<evidence type="ECO:0000313" key="3">
    <source>
        <dbReference type="Proteomes" id="UP000183832"/>
    </source>
</evidence>
<name>A0A1J1I0N3_9DIPT</name>
<keyword evidence="3" id="KW-1185">Reference proteome</keyword>
<gene>
    <name evidence="2" type="ORF">CLUMA_CG005951</name>
</gene>
<accession>A0A1J1I0N3</accession>
<sequence>MLNESRCQVKAKNYEFMTLNKVKGRVELKLFLGLKFFSMIVPQIVSFYNFPVKTTKPSTHSQPKK</sequence>
<dbReference type="EMBL" id="CVRI01000026">
    <property type="protein sequence ID" value="CRK92390.1"/>
    <property type="molecule type" value="Genomic_DNA"/>
</dbReference>
<protein>
    <submittedName>
        <fullName evidence="2">CLUMA_CG005951, isoform A</fullName>
    </submittedName>
</protein>
<evidence type="ECO:0000313" key="2">
    <source>
        <dbReference type="EMBL" id="CRK92390.1"/>
    </source>
</evidence>
<feature type="transmembrane region" description="Helical" evidence="1">
    <location>
        <begin position="30"/>
        <end position="50"/>
    </location>
</feature>
<reference evidence="2 3" key="1">
    <citation type="submission" date="2015-04" db="EMBL/GenBank/DDBJ databases">
        <authorList>
            <person name="Syromyatnikov M.Y."/>
            <person name="Popov V.N."/>
        </authorList>
    </citation>
    <scope>NUCLEOTIDE SEQUENCE [LARGE SCALE GENOMIC DNA]</scope>
</reference>